<proteinExistence type="predicted"/>
<keyword evidence="3" id="KW-1185">Reference proteome</keyword>
<feature type="domain" description="Bacteriophage Mu GpT" evidence="1">
    <location>
        <begin position="9"/>
        <end position="140"/>
    </location>
</feature>
<feature type="domain" description="Bacteriophage Mu GpT" evidence="1">
    <location>
        <begin position="152"/>
        <end position="221"/>
    </location>
</feature>
<evidence type="ECO:0000313" key="3">
    <source>
        <dbReference type="Proteomes" id="UP000199227"/>
    </source>
</evidence>
<feature type="domain" description="Bacteriophage Mu GpT" evidence="1">
    <location>
        <begin position="224"/>
        <end position="288"/>
    </location>
</feature>
<name>A0A1I5RQY8_9BACT</name>
<dbReference type="EMBL" id="FOXB01000028">
    <property type="protein sequence ID" value="SFP60661.1"/>
    <property type="molecule type" value="Genomic_DNA"/>
</dbReference>
<dbReference type="RefSeq" id="WP_177202026.1">
    <property type="nucleotide sequence ID" value="NZ_FOXB01000028.1"/>
</dbReference>
<dbReference type="InterPro" id="IPR018774">
    <property type="entry name" value="Phage_Mu_GpT"/>
</dbReference>
<dbReference type="STRING" id="223786.SAMN05216234_12816"/>
<protein>
    <submittedName>
        <fullName evidence="2">Mu-like prophage major head subunit gpT</fullName>
    </submittedName>
</protein>
<dbReference type="Proteomes" id="UP000199227">
    <property type="component" value="Unassembled WGS sequence"/>
</dbReference>
<evidence type="ECO:0000313" key="2">
    <source>
        <dbReference type="EMBL" id="SFP60661.1"/>
    </source>
</evidence>
<reference evidence="2 3" key="1">
    <citation type="submission" date="2016-10" db="EMBL/GenBank/DDBJ databases">
        <authorList>
            <person name="de Groot N.N."/>
        </authorList>
    </citation>
    <scope>NUCLEOTIDE SEQUENCE [LARGE SCALE GENOMIC DNA]</scope>
    <source>
        <strain evidence="2 3">EP1-55-1</strain>
    </source>
</reference>
<sequence length="297" mass="33721">MGVLNSETLKAISVVFKDEFNKVFKEYKTNYDKVATVVNAKAISVNYAWLGDVPTMREWIGDREIKTLKDYEYIIKKKRYEATIGVDRDHIIFDTLGVVKPRIQTMAAAAKTHYDELTFGLLETNGECYDKKPFFGEHDIEGKKYNNLYDLELNQENFLKVRADMMSIKSEAGRNLGVKPNLLVVPPQLESKAIELLKADLINGSTNITKGMADILVVPQLTDDKSWYLLDTTKPIKPLILQINKKITFTAMDRPDDESVFMRAEFRYGVDGEHNAGYGLWQLAAKSSPADDESTEN</sequence>
<dbReference type="Pfam" id="PF10124">
    <property type="entry name" value="Mu-like_gpT"/>
    <property type="match status" value="3"/>
</dbReference>
<gene>
    <name evidence="2" type="ORF">SAMN05216234_12816</name>
</gene>
<dbReference type="AlphaFoldDB" id="A0A1I5RQY8"/>
<evidence type="ECO:0000259" key="1">
    <source>
        <dbReference type="Pfam" id="PF10124"/>
    </source>
</evidence>
<accession>A0A1I5RQY8</accession>
<organism evidence="2 3">
    <name type="scientific">Hydrogenimonas thermophila</name>
    <dbReference type="NCBI Taxonomy" id="223786"/>
    <lineage>
        <taxon>Bacteria</taxon>
        <taxon>Pseudomonadati</taxon>
        <taxon>Campylobacterota</taxon>
        <taxon>Epsilonproteobacteria</taxon>
        <taxon>Campylobacterales</taxon>
        <taxon>Hydrogenimonadaceae</taxon>
        <taxon>Hydrogenimonas</taxon>
    </lineage>
</organism>